<dbReference type="InterPro" id="IPR011989">
    <property type="entry name" value="ARM-like"/>
</dbReference>
<dbReference type="EMBL" id="CP108110">
    <property type="protein sequence ID" value="WUQ82879.1"/>
    <property type="molecule type" value="Genomic_DNA"/>
</dbReference>
<sequence>MDGLGGALERAAADGDVVDGWLQGLAGNPALPVEALARLLEFDELPMPGSWLRYRTLDAAATELLVASPQLQHRLDVAENPTADIDVLARLARDPEPRVRFVYAVMLFEHKRRVPPGVLEILAEDPEPKIRRIAGGTGEPPVVVREPAPAPVLTAEQRVTHPDRAVRLEAAADPEVPTALALRLAADPENDVRLAVSMREELTEAQRTVIPCTVWQQFWSPPSWIARRATDPDAARRIARSAHVGLRRVLAAQPHLAPDVVALLAADEDEWVRRTLAERCEDAPHELLVELYATVQDRYWSGFRHHRNFARPGLARFADDPNPRLRHAALDDPEAGPELVLRLADDPEVGGRAVADPRLPAEELLRRLTLPARAAAAASNPALPVAVMHRLLDLARER</sequence>
<keyword evidence="2" id="KW-1185">Reference proteome</keyword>
<dbReference type="Proteomes" id="UP001432222">
    <property type="component" value="Chromosome"/>
</dbReference>
<dbReference type="InterPro" id="IPR016024">
    <property type="entry name" value="ARM-type_fold"/>
</dbReference>
<organism evidence="1 2">
    <name type="scientific">Kitasatospora purpeofusca</name>
    <dbReference type="NCBI Taxonomy" id="67352"/>
    <lineage>
        <taxon>Bacteria</taxon>
        <taxon>Bacillati</taxon>
        <taxon>Actinomycetota</taxon>
        <taxon>Actinomycetes</taxon>
        <taxon>Kitasatosporales</taxon>
        <taxon>Streptomycetaceae</taxon>
        <taxon>Kitasatospora</taxon>
    </lineage>
</organism>
<proteinExistence type="predicted"/>
<dbReference type="RefSeq" id="WP_328953922.1">
    <property type="nucleotide sequence ID" value="NZ_CP108110.1"/>
</dbReference>
<reference evidence="1" key="1">
    <citation type="submission" date="2022-10" db="EMBL/GenBank/DDBJ databases">
        <title>The complete genomes of actinobacterial strains from the NBC collection.</title>
        <authorList>
            <person name="Joergensen T.S."/>
            <person name="Alvarez Arevalo M."/>
            <person name="Sterndorff E.B."/>
            <person name="Faurdal D."/>
            <person name="Vuksanovic O."/>
            <person name="Mourched A.-S."/>
            <person name="Charusanti P."/>
            <person name="Shaw S."/>
            <person name="Blin K."/>
            <person name="Weber T."/>
        </authorList>
    </citation>
    <scope>NUCLEOTIDE SEQUENCE</scope>
    <source>
        <strain evidence="1">NBC_00222</strain>
    </source>
</reference>
<evidence type="ECO:0008006" key="3">
    <source>
        <dbReference type="Google" id="ProtNLM"/>
    </source>
</evidence>
<dbReference type="Gene3D" id="1.25.10.10">
    <property type="entry name" value="Leucine-rich Repeat Variant"/>
    <property type="match status" value="1"/>
</dbReference>
<gene>
    <name evidence="1" type="ORF">OHA16_07765</name>
</gene>
<evidence type="ECO:0000313" key="2">
    <source>
        <dbReference type="Proteomes" id="UP001432222"/>
    </source>
</evidence>
<name>A0ABZ1TXP9_9ACTN</name>
<evidence type="ECO:0000313" key="1">
    <source>
        <dbReference type="EMBL" id="WUQ82879.1"/>
    </source>
</evidence>
<accession>A0ABZ1TXP9</accession>
<dbReference type="SUPFAM" id="SSF48371">
    <property type="entry name" value="ARM repeat"/>
    <property type="match status" value="1"/>
</dbReference>
<protein>
    <recommendedName>
        <fullName evidence="3">Leucine rich repeat (LRR) protein</fullName>
    </recommendedName>
</protein>